<feature type="domain" description="EGF-like" evidence="6">
    <location>
        <begin position="30"/>
        <end position="66"/>
    </location>
</feature>
<feature type="chain" id="PRO_5041380344" description="EGF-like domain-containing protein" evidence="5">
    <location>
        <begin position="22"/>
        <end position="115"/>
    </location>
</feature>
<feature type="signal peptide" evidence="5">
    <location>
        <begin position="1"/>
        <end position="21"/>
    </location>
</feature>
<evidence type="ECO:0000256" key="5">
    <source>
        <dbReference type="SAM" id="SignalP"/>
    </source>
</evidence>
<dbReference type="PANTHER" id="PTHR11219:SF69">
    <property type="entry name" value="TENEURIN-A"/>
    <property type="match status" value="1"/>
</dbReference>
<keyword evidence="1 4" id="KW-0245">EGF-like domain</keyword>
<dbReference type="EMBL" id="JAUCMV010000005">
    <property type="protein sequence ID" value="KAK0397977.1"/>
    <property type="molecule type" value="Genomic_DNA"/>
</dbReference>
<dbReference type="PROSITE" id="PS00022">
    <property type="entry name" value="EGF_1"/>
    <property type="match status" value="2"/>
</dbReference>
<feature type="disulfide bond" evidence="4">
    <location>
        <begin position="93"/>
        <end position="102"/>
    </location>
</feature>
<feature type="domain" description="EGF-like" evidence="6">
    <location>
        <begin position="67"/>
        <end position="103"/>
    </location>
</feature>
<evidence type="ECO:0000256" key="3">
    <source>
        <dbReference type="ARBA" id="ARBA00023157"/>
    </source>
</evidence>
<keyword evidence="3 4" id="KW-1015">Disulfide bond</keyword>
<dbReference type="PROSITE" id="PS50026">
    <property type="entry name" value="EGF_3"/>
    <property type="match status" value="2"/>
</dbReference>
<organism evidence="7 8">
    <name type="scientific">Steinernema hermaphroditum</name>
    <dbReference type="NCBI Taxonomy" id="289476"/>
    <lineage>
        <taxon>Eukaryota</taxon>
        <taxon>Metazoa</taxon>
        <taxon>Ecdysozoa</taxon>
        <taxon>Nematoda</taxon>
        <taxon>Chromadorea</taxon>
        <taxon>Rhabditida</taxon>
        <taxon>Tylenchina</taxon>
        <taxon>Panagrolaimomorpha</taxon>
        <taxon>Strongyloidoidea</taxon>
        <taxon>Steinernematidae</taxon>
        <taxon>Steinernema</taxon>
    </lineage>
</organism>
<evidence type="ECO:0000259" key="6">
    <source>
        <dbReference type="PROSITE" id="PS50026"/>
    </source>
</evidence>
<dbReference type="AlphaFoldDB" id="A0AA39H562"/>
<comment type="caution">
    <text evidence="4">Lacks conserved residue(s) required for the propagation of feature annotation.</text>
</comment>
<evidence type="ECO:0000256" key="1">
    <source>
        <dbReference type="ARBA" id="ARBA00022536"/>
    </source>
</evidence>
<dbReference type="InterPro" id="IPR051216">
    <property type="entry name" value="Teneurin"/>
</dbReference>
<comment type="caution">
    <text evidence="7">The sequence shown here is derived from an EMBL/GenBank/DDBJ whole genome shotgun (WGS) entry which is preliminary data.</text>
</comment>
<evidence type="ECO:0000256" key="2">
    <source>
        <dbReference type="ARBA" id="ARBA00022737"/>
    </source>
</evidence>
<accession>A0AA39H562</accession>
<keyword evidence="8" id="KW-1185">Reference proteome</keyword>
<dbReference type="PROSITE" id="PS01186">
    <property type="entry name" value="EGF_2"/>
    <property type="match status" value="2"/>
</dbReference>
<dbReference type="SUPFAM" id="SSF57196">
    <property type="entry name" value="EGF/Laminin"/>
    <property type="match status" value="2"/>
</dbReference>
<keyword evidence="2" id="KW-0677">Repeat</keyword>
<evidence type="ECO:0000313" key="7">
    <source>
        <dbReference type="EMBL" id="KAK0397977.1"/>
    </source>
</evidence>
<sequence length="115" mass="11925">MNSKAVLLIVISAFLIHNTNCQNATANTDPASPCTEADCSNRGLCIGVKATPICLCKNPYTGPRCEDEACEATRDCNGHGICFGNRSTVTCMCMAGFSGKNCEIAGNGTNNGASP</sequence>
<dbReference type="Proteomes" id="UP001175271">
    <property type="component" value="Unassembled WGS sequence"/>
</dbReference>
<evidence type="ECO:0000313" key="8">
    <source>
        <dbReference type="Proteomes" id="UP001175271"/>
    </source>
</evidence>
<evidence type="ECO:0000256" key="4">
    <source>
        <dbReference type="PROSITE-ProRule" id="PRU00076"/>
    </source>
</evidence>
<feature type="disulfide bond" evidence="4">
    <location>
        <begin position="56"/>
        <end position="65"/>
    </location>
</feature>
<dbReference type="PANTHER" id="PTHR11219">
    <property type="entry name" value="TENEURIN AND N-ACETYLGLUCOSAMINE-1-PHOSPHODIESTER ALPHA-N-ACETYLGLUCOSAMINIDASE"/>
    <property type="match status" value="1"/>
</dbReference>
<gene>
    <name evidence="7" type="ORF">QR680_002371</name>
</gene>
<keyword evidence="5" id="KW-0732">Signal</keyword>
<dbReference type="Pfam" id="PF00008">
    <property type="entry name" value="EGF"/>
    <property type="match status" value="1"/>
</dbReference>
<protein>
    <recommendedName>
        <fullName evidence="6">EGF-like domain-containing protein</fullName>
    </recommendedName>
</protein>
<dbReference type="Gene3D" id="2.10.25.10">
    <property type="entry name" value="Laminin"/>
    <property type="match status" value="2"/>
</dbReference>
<reference evidence="7" key="1">
    <citation type="submission" date="2023-06" db="EMBL/GenBank/DDBJ databases">
        <title>Genomic analysis of the entomopathogenic nematode Steinernema hermaphroditum.</title>
        <authorList>
            <person name="Schwarz E.M."/>
            <person name="Heppert J.K."/>
            <person name="Baniya A."/>
            <person name="Schwartz H.T."/>
            <person name="Tan C.-H."/>
            <person name="Antoshechkin I."/>
            <person name="Sternberg P.W."/>
            <person name="Goodrich-Blair H."/>
            <person name="Dillman A.R."/>
        </authorList>
    </citation>
    <scope>NUCLEOTIDE SEQUENCE</scope>
    <source>
        <strain evidence="7">PS9179</strain>
        <tissue evidence="7">Whole animal</tissue>
    </source>
</reference>
<proteinExistence type="predicted"/>
<dbReference type="InterPro" id="IPR000742">
    <property type="entry name" value="EGF"/>
</dbReference>
<dbReference type="SMART" id="SM00181">
    <property type="entry name" value="EGF"/>
    <property type="match status" value="2"/>
</dbReference>
<name>A0AA39H562_9BILA</name>